<dbReference type="InterPro" id="IPR010035">
    <property type="entry name" value="Thi_S"/>
</dbReference>
<reference evidence="1 2" key="1">
    <citation type="submission" date="2018-06" db="EMBL/GenBank/DDBJ databases">
        <authorList>
            <consortium name="Pathogen Informatics"/>
            <person name="Doyle S."/>
        </authorList>
    </citation>
    <scope>NUCLEOTIDE SEQUENCE [LARGE SCALE GENOMIC DNA]</scope>
    <source>
        <strain evidence="1 2">NCTC12475</strain>
    </source>
</reference>
<sequence length="65" mass="7327">MLSINGILSSEFINFSIEKMLKQKNYDIKHIAVELNGEILPKSKFQTTILKDGDKVEIVSFVRGG</sequence>
<dbReference type="PANTHER" id="PTHR34472">
    <property type="entry name" value="SULFUR CARRIER PROTEIN THIS"/>
    <property type="match status" value="1"/>
</dbReference>
<dbReference type="Proteomes" id="UP000254920">
    <property type="component" value="Unassembled WGS sequence"/>
</dbReference>
<dbReference type="SUPFAM" id="SSF54285">
    <property type="entry name" value="MoaD/ThiS"/>
    <property type="match status" value="1"/>
</dbReference>
<evidence type="ECO:0000313" key="2">
    <source>
        <dbReference type="Proteomes" id="UP000254920"/>
    </source>
</evidence>
<dbReference type="CDD" id="cd00565">
    <property type="entry name" value="Ubl_ThiS"/>
    <property type="match status" value="1"/>
</dbReference>
<dbReference type="InterPro" id="IPR016155">
    <property type="entry name" value="Mopterin_synth/thiamin_S_b"/>
</dbReference>
<dbReference type="EMBL" id="UFVD01000001">
    <property type="protein sequence ID" value="SUX11352.1"/>
    <property type="molecule type" value="Genomic_DNA"/>
</dbReference>
<dbReference type="InterPro" id="IPR003749">
    <property type="entry name" value="ThiS/MoaD-like"/>
</dbReference>
<proteinExistence type="predicted"/>
<dbReference type="InterPro" id="IPR012675">
    <property type="entry name" value="Beta-grasp_dom_sf"/>
</dbReference>
<name>A0A381DKX0_9BACT</name>
<dbReference type="Pfam" id="PF02597">
    <property type="entry name" value="ThiS"/>
    <property type="match status" value="1"/>
</dbReference>
<gene>
    <name evidence="1" type="ORF">NCTC12475_01572</name>
</gene>
<dbReference type="Gene3D" id="3.10.20.30">
    <property type="match status" value="1"/>
</dbReference>
<accession>A0A381DKX0</accession>
<keyword evidence="2" id="KW-1185">Reference proteome</keyword>
<dbReference type="GeneID" id="93090213"/>
<organism evidence="1 2">
    <name type="scientific">Campylobacter sputorum subsp. sputorum</name>
    <dbReference type="NCBI Taxonomy" id="32024"/>
    <lineage>
        <taxon>Bacteria</taxon>
        <taxon>Pseudomonadati</taxon>
        <taxon>Campylobacterota</taxon>
        <taxon>Epsilonproteobacteria</taxon>
        <taxon>Campylobacterales</taxon>
        <taxon>Campylobacteraceae</taxon>
        <taxon>Campylobacter</taxon>
    </lineage>
</organism>
<evidence type="ECO:0000313" key="1">
    <source>
        <dbReference type="EMBL" id="SUX11352.1"/>
    </source>
</evidence>
<dbReference type="AlphaFoldDB" id="A0A381DKX0"/>
<dbReference type="NCBIfam" id="TIGR01683">
    <property type="entry name" value="thiS"/>
    <property type="match status" value="1"/>
</dbReference>
<dbReference type="OrthoDB" id="197113at2"/>
<dbReference type="RefSeq" id="WP_089182091.1">
    <property type="nucleotide sequence ID" value="NZ_CP043427.1"/>
</dbReference>
<protein>
    <submittedName>
        <fullName evidence="1">Sulfur carrier protein ThiS</fullName>
    </submittedName>
</protein>
<dbReference type="PANTHER" id="PTHR34472:SF1">
    <property type="entry name" value="SULFUR CARRIER PROTEIN THIS"/>
    <property type="match status" value="1"/>
</dbReference>
<dbReference type="STRING" id="32024.GCA_000788295_00901"/>